<dbReference type="eggNOG" id="ENOG50339J3">
    <property type="taxonomic scope" value="Bacteria"/>
</dbReference>
<feature type="transmembrane region" description="Helical" evidence="1">
    <location>
        <begin position="39"/>
        <end position="57"/>
    </location>
</feature>
<dbReference type="EMBL" id="JPER01000004">
    <property type="protein sequence ID" value="KFZ30581.1"/>
    <property type="molecule type" value="Genomic_DNA"/>
</dbReference>
<name>A0A094JDD2_9GAMM</name>
<sequence>MGGHEMFGGMGFLGMLLFGIILVVPFWRICQRIGYPGPLGLLALVPIANIILLYFIAFSRWRTPTKQ</sequence>
<evidence type="ECO:0000313" key="2">
    <source>
        <dbReference type="EMBL" id="KFZ30581.1"/>
    </source>
</evidence>
<dbReference type="RefSeq" id="WP_034775837.1">
    <property type="nucleotide sequence ID" value="NZ_JPER01000004.1"/>
</dbReference>
<evidence type="ECO:0000313" key="3">
    <source>
        <dbReference type="Proteomes" id="UP000054363"/>
    </source>
</evidence>
<organism evidence="2 3">
    <name type="scientific">Pseudidiomarina salinarum</name>
    <dbReference type="NCBI Taxonomy" id="435908"/>
    <lineage>
        <taxon>Bacteria</taxon>
        <taxon>Pseudomonadati</taxon>
        <taxon>Pseudomonadota</taxon>
        <taxon>Gammaproteobacteria</taxon>
        <taxon>Alteromonadales</taxon>
        <taxon>Idiomarinaceae</taxon>
        <taxon>Pseudidiomarina</taxon>
    </lineage>
</organism>
<dbReference type="AlphaFoldDB" id="A0A094JDD2"/>
<protein>
    <submittedName>
        <fullName evidence="2">Membrane protein</fullName>
    </submittedName>
</protein>
<gene>
    <name evidence="2" type="ORF">IDSA_08580</name>
</gene>
<accession>A0A094JDD2</accession>
<feature type="transmembrane region" description="Helical" evidence="1">
    <location>
        <begin position="6"/>
        <end position="27"/>
    </location>
</feature>
<dbReference type="OrthoDB" id="123194at2"/>
<dbReference type="STRING" id="435908.IDSA_08580"/>
<proteinExistence type="predicted"/>
<comment type="caution">
    <text evidence="2">The sequence shown here is derived from an EMBL/GenBank/DDBJ whole genome shotgun (WGS) entry which is preliminary data.</text>
</comment>
<keyword evidence="1" id="KW-1133">Transmembrane helix</keyword>
<evidence type="ECO:0000256" key="1">
    <source>
        <dbReference type="SAM" id="Phobius"/>
    </source>
</evidence>
<dbReference type="Proteomes" id="UP000054363">
    <property type="component" value="Unassembled WGS sequence"/>
</dbReference>
<reference evidence="2 3" key="1">
    <citation type="submission" date="2014-06" db="EMBL/GenBank/DDBJ databases">
        <title>The draft genome sequence of Idiomarina salinarum ISL-52.</title>
        <authorList>
            <person name="Du J."/>
            <person name="Shao Z."/>
        </authorList>
    </citation>
    <scope>NUCLEOTIDE SEQUENCE [LARGE SCALE GENOMIC DNA]</scope>
    <source>
        <strain evidence="2 3">ISL-52</strain>
    </source>
</reference>
<keyword evidence="3" id="KW-1185">Reference proteome</keyword>
<keyword evidence="1" id="KW-0812">Transmembrane</keyword>
<keyword evidence="1" id="KW-0472">Membrane</keyword>